<accession>A0A087GZD4</accession>
<dbReference type="Proteomes" id="UP000029120">
    <property type="component" value="Chromosome 5"/>
</dbReference>
<organism evidence="1 2">
    <name type="scientific">Arabis alpina</name>
    <name type="common">Alpine rock-cress</name>
    <dbReference type="NCBI Taxonomy" id="50452"/>
    <lineage>
        <taxon>Eukaryota</taxon>
        <taxon>Viridiplantae</taxon>
        <taxon>Streptophyta</taxon>
        <taxon>Embryophyta</taxon>
        <taxon>Tracheophyta</taxon>
        <taxon>Spermatophyta</taxon>
        <taxon>Magnoliopsida</taxon>
        <taxon>eudicotyledons</taxon>
        <taxon>Gunneridae</taxon>
        <taxon>Pentapetalae</taxon>
        <taxon>rosids</taxon>
        <taxon>malvids</taxon>
        <taxon>Brassicales</taxon>
        <taxon>Brassicaceae</taxon>
        <taxon>Arabideae</taxon>
        <taxon>Arabis</taxon>
    </lineage>
</organism>
<dbReference type="AlphaFoldDB" id="A0A087GZD4"/>
<sequence length="255" mass="29312">MVGIDKLLSLICDFTSERSREGTMNKEVLLTDNGLHICFILAYVIVFQDGYGAESQAIKDIIYDVNFQIAKEEGGYLAEQNIPNRDNGLHICFILAYVIVFQDGYGADSQAIKDIIYDVNFQIAKEEGGYLAEQNIPNRRIRRNRIALGELYTEMRVMPWSSRKTSRQSKWKTQLWMTSSKTQSTNSTEDRMALVVKHVRVVPDLIPMTELYWACFDLIATNDVVQGLFLALPDDEKLPFLKRQTKESRNDFFDN</sequence>
<proteinExistence type="predicted"/>
<dbReference type="Gramene" id="KFK35236">
    <property type="protein sequence ID" value="KFK35236"/>
    <property type="gene ID" value="AALP_AA5G257900"/>
</dbReference>
<keyword evidence="2" id="KW-1185">Reference proteome</keyword>
<evidence type="ECO:0000313" key="2">
    <source>
        <dbReference type="Proteomes" id="UP000029120"/>
    </source>
</evidence>
<dbReference type="EMBL" id="CM002873">
    <property type="protein sequence ID" value="KFK35236.1"/>
    <property type="molecule type" value="Genomic_DNA"/>
</dbReference>
<dbReference type="OrthoDB" id="1109480at2759"/>
<name>A0A087GZD4_ARAAL</name>
<reference evidence="2" key="1">
    <citation type="journal article" date="2015" name="Nat. Plants">
        <title>Genome expansion of Arabis alpina linked with retrotransposition and reduced symmetric DNA methylation.</title>
        <authorList>
            <person name="Willing E.M."/>
            <person name="Rawat V."/>
            <person name="Mandakova T."/>
            <person name="Maumus F."/>
            <person name="James G.V."/>
            <person name="Nordstroem K.J."/>
            <person name="Becker C."/>
            <person name="Warthmann N."/>
            <person name="Chica C."/>
            <person name="Szarzynska B."/>
            <person name="Zytnicki M."/>
            <person name="Albani M.C."/>
            <person name="Kiefer C."/>
            <person name="Bergonzi S."/>
            <person name="Castaings L."/>
            <person name="Mateos J.L."/>
            <person name="Berns M.C."/>
            <person name="Bujdoso N."/>
            <person name="Piofczyk T."/>
            <person name="de Lorenzo L."/>
            <person name="Barrero-Sicilia C."/>
            <person name="Mateos I."/>
            <person name="Piednoel M."/>
            <person name="Hagmann J."/>
            <person name="Chen-Min-Tao R."/>
            <person name="Iglesias-Fernandez R."/>
            <person name="Schuster S.C."/>
            <person name="Alonso-Blanco C."/>
            <person name="Roudier F."/>
            <person name="Carbonero P."/>
            <person name="Paz-Ares J."/>
            <person name="Davis S.J."/>
            <person name="Pecinka A."/>
            <person name="Quesneville H."/>
            <person name="Colot V."/>
            <person name="Lysak M.A."/>
            <person name="Weigel D."/>
            <person name="Coupland G."/>
            <person name="Schneeberger K."/>
        </authorList>
    </citation>
    <scope>NUCLEOTIDE SEQUENCE [LARGE SCALE GENOMIC DNA]</scope>
    <source>
        <strain evidence="2">cv. Pajares</strain>
    </source>
</reference>
<gene>
    <name evidence="1" type="ordered locus">AALP_Aa5g257900</name>
</gene>
<protein>
    <submittedName>
        <fullName evidence="1">Uncharacterized protein</fullName>
    </submittedName>
</protein>
<evidence type="ECO:0000313" key="1">
    <source>
        <dbReference type="EMBL" id="KFK35236.1"/>
    </source>
</evidence>